<evidence type="ECO:0000313" key="2">
    <source>
        <dbReference type="Proteomes" id="UP000814140"/>
    </source>
</evidence>
<evidence type="ECO:0000313" key="1">
    <source>
        <dbReference type="EMBL" id="KAI0055997.1"/>
    </source>
</evidence>
<proteinExistence type="predicted"/>
<reference evidence="1" key="2">
    <citation type="journal article" date="2022" name="New Phytol.">
        <title>Evolutionary transition to the ectomycorrhizal habit in the genomes of a hyperdiverse lineage of mushroom-forming fungi.</title>
        <authorList>
            <person name="Looney B."/>
            <person name="Miyauchi S."/>
            <person name="Morin E."/>
            <person name="Drula E."/>
            <person name="Courty P.E."/>
            <person name="Kohler A."/>
            <person name="Kuo A."/>
            <person name="LaButti K."/>
            <person name="Pangilinan J."/>
            <person name="Lipzen A."/>
            <person name="Riley R."/>
            <person name="Andreopoulos W."/>
            <person name="He G."/>
            <person name="Johnson J."/>
            <person name="Nolan M."/>
            <person name="Tritt A."/>
            <person name="Barry K.W."/>
            <person name="Grigoriev I.V."/>
            <person name="Nagy L.G."/>
            <person name="Hibbett D."/>
            <person name="Henrissat B."/>
            <person name="Matheny P.B."/>
            <person name="Labbe J."/>
            <person name="Martin F.M."/>
        </authorList>
    </citation>
    <scope>NUCLEOTIDE SEQUENCE</scope>
    <source>
        <strain evidence="1">HHB10654</strain>
    </source>
</reference>
<accession>A0ACB8SID4</accession>
<name>A0ACB8SID4_9AGAM</name>
<reference evidence="1" key="1">
    <citation type="submission" date="2021-03" db="EMBL/GenBank/DDBJ databases">
        <authorList>
            <consortium name="DOE Joint Genome Institute"/>
            <person name="Ahrendt S."/>
            <person name="Looney B.P."/>
            <person name="Miyauchi S."/>
            <person name="Morin E."/>
            <person name="Drula E."/>
            <person name="Courty P.E."/>
            <person name="Chicoki N."/>
            <person name="Fauchery L."/>
            <person name="Kohler A."/>
            <person name="Kuo A."/>
            <person name="Labutti K."/>
            <person name="Pangilinan J."/>
            <person name="Lipzen A."/>
            <person name="Riley R."/>
            <person name="Andreopoulos W."/>
            <person name="He G."/>
            <person name="Johnson J."/>
            <person name="Barry K.W."/>
            <person name="Grigoriev I.V."/>
            <person name="Nagy L."/>
            <person name="Hibbett D."/>
            <person name="Henrissat B."/>
            <person name="Matheny P.B."/>
            <person name="Labbe J."/>
            <person name="Martin F."/>
        </authorList>
    </citation>
    <scope>NUCLEOTIDE SEQUENCE</scope>
    <source>
        <strain evidence="1">HHB10654</strain>
    </source>
</reference>
<dbReference type="EMBL" id="MU277273">
    <property type="protein sequence ID" value="KAI0055997.1"/>
    <property type="molecule type" value="Genomic_DNA"/>
</dbReference>
<gene>
    <name evidence="1" type="ORF">BV25DRAFT_1894641</name>
</gene>
<dbReference type="Proteomes" id="UP000814140">
    <property type="component" value="Unassembled WGS sequence"/>
</dbReference>
<organism evidence="1 2">
    <name type="scientific">Artomyces pyxidatus</name>
    <dbReference type="NCBI Taxonomy" id="48021"/>
    <lineage>
        <taxon>Eukaryota</taxon>
        <taxon>Fungi</taxon>
        <taxon>Dikarya</taxon>
        <taxon>Basidiomycota</taxon>
        <taxon>Agaricomycotina</taxon>
        <taxon>Agaricomycetes</taxon>
        <taxon>Russulales</taxon>
        <taxon>Auriscalpiaceae</taxon>
        <taxon>Artomyces</taxon>
    </lineage>
</organism>
<keyword evidence="2" id="KW-1185">Reference proteome</keyword>
<protein>
    <submittedName>
        <fullName evidence="1">Cytochrome P450</fullName>
    </submittedName>
</protein>
<comment type="caution">
    <text evidence="1">The sequence shown here is derived from an EMBL/GenBank/DDBJ whole genome shotgun (WGS) entry which is preliminary data.</text>
</comment>
<sequence length="522" mass="58678">MMASLPVAHLNQNWVVVLLIAIVSYALVRYIRSPWRKVPPGPRGLPLLGNVRELADTRWLTSGASKAAYGDIMHLRVPGQSVIVLNSQKVAADLLDRRAAIYSDRPHLILASDIYTGGMELSLAPYGDQWRRMRRASHEALTASAVKRYQPVQTKEAVILALEMLTDSTNWAAHLRRHSASLIMSVLYDKPTTERADDESVVKINEHGMRLMLITMPGSNWVQIFPWMRHIPSRFAKWKRTGLSWFAHDSDMFQGHMNHVRGKLALGMESVSLGATLIAHQKRSGLSDLEMAWLASAMFVAGAETTNSSLAWWLVAMLAYPDVQQRAQAELDAVVGRDRAPTFSDLPALPYVRAMVKEIVRWRPVLTLGIPHCTTQDDWYEGMFIPKGSMCLANLKPCNHDVEVYGADAAKFDPARHLDTEGRPKQGPPDTKTEGHVGYGFGRRICIGRHLANDSMFMAIATILWAMHVKCAKDEHGVDIRVDEEDFVNYELVQRPAPFKFEVTPRFPEALTILTEERDAQR</sequence>